<dbReference type="CDD" id="cd02966">
    <property type="entry name" value="TlpA_like_family"/>
    <property type="match status" value="1"/>
</dbReference>
<evidence type="ECO:0000313" key="2">
    <source>
        <dbReference type="EMBL" id="ELR71641.1"/>
    </source>
</evidence>
<dbReference type="Gene3D" id="3.40.30.10">
    <property type="entry name" value="Glutaredoxin"/>
    <property type="match status" value="1"/>
</dbReference>
<dbReference type="RefSeq" id="WP_009579857.1">
    <property type="nucleotide sequence ID" value="NZ_AMZN01000036.1"/>
</dbReference>
<dbReference type="GO" id="GO:0016491">
    <property type="term" value="F:oxidoreductase activity"/>
    <property type="evidence" value="ECO:0007669"/>
    <property type="project" value="InterPro"/>
</dbReference>
<organism evidence="2 3">
    <name type="scientific">Fulvivirga imtechensis AK7</name>
    <dbReference type="NCBI Taxonomy" id="1237149"/>
    <lineage>
        <taxon>Bacteria</taxon>
        <taxon>Pseudomonadati</taxon>
        <taxon>Bacteroidota</taxon>
        <taxon>Cytophagia</taxon>
        <taxon>Cytophagales</taxon>
        <taxon>Fulvivirgaceae</taxon>
        <taxon>Fulvivirga</taxon>
    </lineage>
</organism>
<dbReference type="OrthoDB" id="6399635at2"/>
<reference evidence="2 3" key="1">
    <citation type="submission" date="2012-12" db="EMBL/GenBank/DDBJ databases">
        <title>Genome assembly of Fulvivirga imtechensis AK7.</title>
        <authorList>
            <person name="Nupur N."/>
            <person name="Khatri I."/>
            <person name="Kumar R."/>
            <person name="Subramanian S."/>
            <person name="Pinnaka A."/>
        </authorList>
    </citation>
    <scope>NUCLEOTIDE SEQUENCE [LARGE SCALE GENOMIC DNA]</scope>
    <source>
        <strain evidence="2 3">AK7</strain>
    </source>
</reference>
<dbReference type="EMBL" id="AMZN01000036">
    <property type="protein sequence ID" value="ELR71641.1"/>
    <property type="molecule type" value="Genomic_DNA"/>
</dbReference>
<gene>
    <name evidence="2" type="ORF">C900_02449</name>
</gene>
<evidence type="ECO:0000313" key="3">
    <source>
        <dbReference type="Proteomes" id="UP000011135"/>
    </source>
</evidence>
<name>L8JRP7_9BACT</name>
<keyword evidence="3" id="KW-1185">Reference proteome</keyword>
<dbReference type="eggNOG" id="COG0526">
    <property type="taxonomic scope" value="Bacteria"/>
</dbReference>
<protein>
    <submittedName>
        <fullName evidence="2">Thioredoxin, putative</fullName>
    </submittedName>
</protein>
<dbReference type="AlphaFoldDB" id="L8JRP7"/>
<feature type="domain" description="Thioredoxin" evidence="1">
    <location>
        <begin position="40"/>
        <end position="196"/>
    </location>
</feature>
<dbReference type="Proteomes" id="UP000011135">
    <property type="component" value="Unassembled WGS sequence"/>
</dbReference>
<dbReference type="SUPFAM" id="SSF52833">
    <property type="entry name" value="Thioredoxin-like"/>
    <property type="match status" value="1"/>
</dbReference>
<dbReference type="PANTHER" id="PTHR42852:SF17">
    <property type="entry name" value="THIOREDOXIN-LIKE PROTEIN HI_1115"/>
    <property type="match status" value="1"/>
</dbReference>
<accession>L8JRP7</accession>
<dbReference type="STRING" id="1237149.C900_02449"/>
<dbReference type="InterPro" id="IPR050553">
    <property type="entry name" value="Thioredoxin_ResA/DsbE_sf"/>
</dbReference>
<proteinExistence type="predicted"/>
<dbReference type="PANTHER" id="PTHR42852">
    <property type="entry name" value="THIOL:DISULFIDE INTERCHANGE PROTEIN DSBE"/>
    <property type="match status" value="1"/>
</dbReference>
<dbReference type="InterPro" id="IPR013766">
    <property type="entry name" value="Thioredoxin_domain"/>
</dbReference>
<dbReference type="PROSITE" id="PS51352">
    <property type="entry name" value="THIOREDOXIN_2"/>
    <property type="match status" value="1"/>
</dbReference>
<evidence type="ECO:0000259" key="1">
    <source>
        <dbReference type="PROSITE" id="PS51352"/>
    </source>
</evidence>
<dbReference type="GO" id="GO:0016209">
    <property type="term" value="F:antioxidant activity"/>
    <property type="evidence" value="ECO:0007669"/>
    <property type="project" value="InterPro"/>
</dbReference>
<sequence length="196" mass="21961">MTKKVKKKFIEYGVTGTLLLTLFLTGLHTEIFGFIQRGVLASGAFQPDVEETSPGVENTNPKADFSMSLINSKGETVSMEEFRGKVIFMNLWATWCPPCIAEMPGINDLHNSIKDDDIVFIMLSLDQSFDKAKQFKVKKGFDFEVYRPAGGIPEMYYSQSIPTTYVIDAKGGLALTHTGMADYNTDEFRAFLKKLK</sequence>
<dbReference type="PATRIC" id="fig|1237149.3.peg.2317"/>
<dbReference type="InterPro" id="IPR036249">
    <property type="entry name" value="Thioredoxin-like_sf"/>
</dbReference>
<comment type="caution">
    <text evidence="2">The sequence shown here is derived from an EMBL/GenBank/DDBJ whole genome shotgun (WGS) entry which is preliminary data.</text>
</comment>
<dbReference type="InterPro" id="IPR000866">
    <property type="entry name" value="AhpC/TSA"/>
</dbReference>
<dbReference type="Pfam" id="PF00578">
    <property type="entry name" value="AhpC-TSA"/>
    <property type="match status" value="1"/>
</dbReference>